<feature type="region of interest" description="Disordered" evidence="2">
    <location>
        <begin position="259"/>
        <end position="458"/>
    </location>
</feature>
<feature type="compositionally biased region" description="Basic and acidic residues" evidence="2">
    <location>
        <begin position="375"/>
        <end position="388"/>
    </location>
</feature>
<organism evidence="4 5">
    <name type="scientific">Armadillidium nasatum</name>
    <dbReference type="NCBI Taxonomy" id="96803"/>
    <lineage>
        <taxon>Eukaryota</taxon>
        <taxon>Metazoa</taxon>
        <taxon>Ecdysozoa</taxon>
        <taxon>Arthropoda</taxon>
        <taxon>Crustacea</taxon>
        <taxon>Multicrustacea</taxon>
        <taxon>Malacostraca</taxon>
        <taxon>Eumalacostraca</taxon>
        <taxon>Peracarida</taxon>
        <taxon>Isopoda</taxon>
        <taxon>Oniscidea</taxon>
        <taxon>Crinocheta</taxon>
        <taxon>Armadillidiidae</taxon>
        <taxon>Armadillidium</taxon>
    </lineage>
</organism>
<reference evidence="4 5" key="1">
    <citation type="journal article" date="2019" name="PLoS Biol.">
        <title>Sex chromosomes control vertical transmission of feminizing Wolbachia symbionts in an isopod.</title>
        <authorList>
            <person name="Becking T."/>
            <person name="Chebbi M.A."/>
            <person name="Giraud I."/>
            <person name="Moumen B."/>
            <person name="Laverre T."/>
            <person name="Caubet Y."/>
            <person name="Peccoud J."/>
            <person name="Gilbert C."/>
            <person name="Cordaux R."/>
        </authorList>
    </citation>
    <scope>NUCLEOTIDE SEQUENCE [LARGE SCALE GENOMIC DNA]</scope>
    <source>
        <strain evidence="4">ANa2</strain>
        <tissue evidence="4">Whole body excluding digestive tract and cuticle</tissue>
    </source>
</reference>
<evidence type="ECO:0000256" key="1">
    <source>
        <dbReference type="PROSITE-ProRule" id="PRU00076"/>
    </source>
</evidence>
<dbReference type="Gene3D" id="2.10.25.10">
    <property type="entry name" value="Laminin"/>
    <property type="match status" value="1"/>
</dbReference>
<feature type="compositionally biased region" description="Polar residues" evidence="2">
    <location>
        <begin position="518"/>
        <end position="576"/>
    </location>
</feature>
<comment type="caution">
    <text evidence="1">Lacks conserved residue(s) required for the propagation of feature annotation.</text>
</comment>
<feature type="region of interest" description="Disordered" evidence="2">
    <location>
        <begin position="1"/>
        <end position="78"/>
    </location>
</feature>
<comment type="caution">
    <text evidence="4">The sequence shown here is derived from an EMBL/GenBank/DDBJ whole genome shotgun (WGS) entry which is preliminary data.</text>
</comment>
<feature type="domain" description="EGF-like" evidence="3">
    <location>
        <begin position="1048"/>
        <end position="1086"/>
    </location>
</feature>
<dbReference type="PROSITE" id="PS50026">
    <property type="entry name" value="EGF_3"/>
    <property type="match status" value="1"/>
</dbReference>
<feature type="compositionally biased region" description="Low complexity" evidence="2">
    <location>
        <begin position="303"/>
        <end position="317"/>
    </location>
</feature>
<feature type="compositionally biased region" description="Basic and acidic residues" evidence="2">
    <location>
        <begin position="652"/>
        <end position="662"/>
    </location>
</feature>
<feature type="compositionally biased region" description="Low complexity" evidence="2">
    <location>
        <begin position="328"/>
        <end position="340"/>
    </location>
</feature>
<feature type="region of interest" description="Disordered" evidence="2">
    <location>
        <begin position="104"/>
        <end position="186"/>
    </location>
</feature>
<protein>
    <recommendedName>
        <fullName evidence="3">EGF-like domain-containing protein</fullName>
    </recommendedName>
</protein>
<evidence type="ECO:0000313" key="4">
    <source>
        <dbReference type="EMBL" id="KAB7499401.1"/>
    </source>
</evidence>
<feature type="compositionally biased region" description="Low complexity" evidence="2">
    <location>
        <begin position="44"/>
        <end position="55"/>
    </location>
</feature>
<feature type="region of interest" description="Disordered" evidence="2">
    <location>
        <begin position="203"/>
        <end position="228"/>
    </location>
</feature>
<evidence type="ECO:0000313" key="5">
    <source>
        <dbReference type="Proteomes" id="UP000326759"/>
    </source>
</evidence>
<proteinExistence type="predicted"/>
<feature type="compositionally biased region" description="Basic and acidic residues" evidence="2">
    <location>
        <begin position="104"/>
        <end position="115"/>
    </location>
</feature>
<sequence length="1155" mass="130691">MQSESTSQHMSMQSTSPFRSYSTYDRPNRGCLSCQHGIGGKSSGGSSSSYSSFSSYGGGMRSNPVYTSPRQSLSRHEFRKEQEFVNGQQVYDLHHEKKYKDGQLIDESRHEKVPEDFGVTNQVDRAQSSSLYSPQVSAYGSSNSFSESQRGSNYNISPQSSYQTRQYHESQNSGIGSDHHDFDDDHFDDEFEREMERLQEELRRQTLTSAHVPIRSSPTYGGSHRSEFRKETRYVNGKPVYMINEEKKYKDGKLVHNVRDEKGPEDLGTTNVLSSTPILTSPTGRAFSSHHEEVYNNRQSQIPVSGPSYHPSYPSSPRNTNERIYNPSYSSSSETSSSTYHQQPHYRPSSVYTSQTVEEQKETQTRRNYYPTYDRSNENEIEGFDKTYPHSNRRGPPVDTYYRPETTTPSTSTIAGPLYDSRPNYNQQPQPASQHRYEEQSSNTQYSHNLPASAPVTYKYDRNYEKTYGSEEKIKEASQSSYYDLKSRQTYGEDRDRPRYQQPSDRAEVVDQDEDDSPSYNTGVFSTYSQSQETKTSHTSPSRTSIVADSSRNYRPSTHTTSASQEEYSQRTSSHHYPSRDQRPEDSSSPDLNIPGVIRGPSDYHPTSKENEIEDERYDVSPYDGVSDTEPDEDTPPRTVQYEKNPTSPHEYGPRRYPEPDRYTGQSQGGYSVYNSSRVDHIRKVLPSRWVETKTTWKYHNGKLVSETKHYRYYENGILIHENSTRKTRDELRIDGIDVNALDLTSSQLIEYGPAVSSQSHSQKHEMHTIKRFKNGQQIYELNHERRFQDGSLVHDKREEKDEDDFLDALPYTSDAYNTQRQDISRHSTTGVHSNTGIQTIAVNPQTVSRKHEVRQEEEFVNGQKVYDFHHEREYHDGKLIREDKTELGPDDLGAHRAEHRDALKELVSGRTHSSVAHNSLTEQQRTADNLLRTSCVTCGSVHGSAAHSQGSILSSLGLPPGHGVKAGSTFRQDVNIEEHYKDGELVKGKEEKKKWLDGQLVDAKEEHYYDGPSRANISTDLSSGGFSSTAALSAFSAAPVGTVHKSTSGSCSYNPCRNKGTCKESLRGPVCVCAFGFKGKVDICVNSQRLKYFHGSFSFRGKAGSLGLTAKKLTAPADTADTEDLAQLATTNIFALVMRGIPATDVPQDFIKLE</sequence>
<gene>
    <name evidence="4" type="ORF">Anas_04345</name>
</gene>
<dbReference type="PROSITE" id="PS01186">
    <property type="entry name" value="EGF_2"/>
    <property type="match status" value="1"/>
</dbReference>
<dbReference type="SMART" id="SM00181">
    <property type="entry name" value="EGF"/>
    <property type="match status" value="1"/>
</dbReference>
<feature type="region of interest" description="Disordered" evidence="2">
    <location>
        <begin position="471"/>
        <end position="672"/>
    </location>
</feature>
<feature type="compositionally biased region" description="Polar residues" evidence="2">
    <location>
        <begin position="423"/>
        <end position="433"/>
    </location>
</feature>
<feature type="compositionally biased region" description="Polar residues" evidence="2">
    <location>
        <begin position="119"/>
        <end position="175"/>
    </location>
</feature>
<dbReference type="InterPro" id="IPR000742">
    <property type="entry name" value="EGF"/>
</dbReference>
<evidence type="ECO:0000256" key="2">
    <source>
        <dbReference type="SAM" id="MobiDB-lite"/>
    </source>
</evidence>
<feature type="compositionally biased region" description="Low complexity" evidence="2">
    <location>
        <begin position="1"/>
        <end position="16"/>
    </location>
</feature>
<keyword evidence="1" id="KW-0245">EGF-like domain</keyword>
<feature type="compositionally biased region" description="Polar residues" evidence="2">
    <location>
        <begin position="405"/>
        <end position="414"/>
    </location>
</feature>
<dbReference type="Proteomes" id="UP000326759">
    <property type="component" value="Unassembled WGS sequence"/>
</dbReference>
<feature type="compositionally biased region" description="Polar residues" evidence="2">
    <location>
        <begin position="268"/>
        <end position="283"/>
    </location>
</feature>
<evidence type="ECO:0000259" key="3">
    <source>
        <dbReference type="PROSITE" id="PS50026"/>
    </source>
</evidence>
<dbReference type="CDD" id="cd00053">
    <property type="entry name" value="EGF"/>
    <property type="match status" value="1"/>
</dbReference>
<keyword evidence="5" id="KW-1185">Reference proteome</keyword>
<accession>A0A5N5SYW7</accession>
<feature type="compositionally biased region" description="Basic and acidic residues" evidence="2">
    <location>
        <begin position="485"/>
        <end position="509"/>
    </location>
</feature>
<dbReference type="AlphaFoldDB" id="A0A5N5SYW7"/>
<dbReference type="OrthoDB" id="6356768at2759"/>
<name>A0A5N5SYW7_9CRUS</name>
<dbReference type="EMBL" id="SEYY01018383">
    <property type="protein sequence ID" value="KAB7499401.1"/>
    <property type="molecule type" value="Genomic_DNA"/>
</dbReference>
<dbReference type="SUPFAM" id="SSF57196">
    <property type="entry name" value="EGF/Laminin"/>
    <property type="match status" value="1"/>
</dbReference>
<feature type="compositionally biased region" description="Polar residues" evidence="2">
    <location>
        <begin position="440"/>
        <end position="450"/>
    </location>
</feature>